<dbReference type="EMBL" id="WSEK01000004">
    <property type="protein sequence ID" value="MVQ50865.1"/>
    <property type="molecule type" value="Genomic_DNA"/>
</dbReference>
<protein>
    <submittedName>
        <fullName evidence="2">Uncharacterized protein</fullName>
    </submittedName>
</protein>
<proteinExistence type="predicted"/>
<dbReference type="AlphaFoldDB" id="A0A6L6XZV5"/>
<name>A0A6L6XZV5_9ACTN</name>
<sequence length="399" mass="41017">MNTLDDLRDTLERHADILHDTERYVRPVAVRARIRAVRRRRAAAVAVAAVLVLVGGVAAASVLRSPGTPQPASVLGVDVPATIDVLGFPYTFEETEELGEGERHQLDELDGERAITLVGSDLGDGSATLLSDGEPVARVRTGEASAAPLPVGGTDPVLEVRYDGTPAGARAGVAIYEATGELAAGVSNGSVVFRDTYAGRPLLGAAFSAPGESSVEFDADGGPTMRFVVYCDGPSDLWVNLDIDGEPGMAGTCGADGTADLAAGSSATLDGLGAGKHVVRVFVSHERDGAPADVDEVTVGAGVYVAGDSLEYAGRTWLSDAADTSPLTLELASEDLLLGASGSGDLRLTWRGELDEGGSDGTIGQSSEGSLVAGVLLAGDTYQIRATGRGARILTYRPE</sequence>
<evidence type="ECO:0000313" key="2">
    <source>
        <dbReference type="EMBL" id="MVQ50865.1"/>
    </source>
</evidence>
<reference evidence="2 3" key="1">
    <citation type="submission" date="2019-12" db="EMBL/GenBank/DDBJ databases">
        <authorList>
            <person name="Huq M.A."/>
        </authorList>
    </citation>
    <scope>NUCLEOTIDE SEQUENCE [LARGE SCALE GENOMIC DNA]</scope>
    <source>
        <strain evidence="2 3">MAH-18</strain>
    </source>
</reference>
<gene>
    <name evidence="2" type="ORF">GON03_16890</name>
</gene>
<keyword evidence="1" id="KW-1133">Transmembrane helix</keyword>
<accession>A0A6L6XZV5</accession>
<evidence type="ECO:0000313" key="3">
    <source>
        <dbReference type="Proteomes" id="UP000473525"/>
    </source>
</evidence>
<keyword evidence="1" id="KW-0812">Transmembrane</keyword>
<evidence type="ECO:0000256" key="1">
    <source>
        <dbReference type="SAM" id="Phobius"/>
    </source>
</evidence>
<keyword evidence="3" id="KW-1185">Reference proteome</keyword>
<comment type="caution">
    <text evidence="2">The sequence shown here is derived from an EMBL/GenBank/DDBJ whole genome shotgun (WGS) entry which is preliminary data.</text>
</comment>
<dbReference type="RefSeq" id="WP_157344026.1">
    <property type="nucleotide sequence ID" value="NZ_WSEK01000004.1"/>
</dbReference>
<dbReference type="Proteomes" id="UP000473525">
    <property type="component" value="Unassembled WGS sequence"/>
</dbReference>
<feature type="transmembrane region" description="Helical" evidence="1">
    <location>
        <begin position="42"/>
        <end position="63"/>
    </location>
</feature>
<organism evidence="2 3">
    <name type="scientific">Nocardioides agri</name>
    <dbReference type="NCBI Taxonomy" id="2682843"/>
    <lineage>
        <taxon>Bacteria</taxon>
        <taxon>Bacillati</taxon>
        <taxon>Actinomycetota</taxon>
        <taxon>Actinomycetes</taxon>
        <taxon>Propionibacteriales</taxon>
        <taxon>Nocardioidaceae</taxon>
        <taxon>Nocardioides</taxon>
    </lineage>
</organism>
<keyword evidence="1" id="KW-0472">Membrane</keyword>